<dbReference type="InterPro" id="IPR053876">
    <property type="entry name" value="Phage_int_M"/>
</dbReference>
<accession>A0A1T0CUX0</accession>
<evidence type="ECO:0000313" key="7">
    <source>
        <dbReference type="Proteomes" id="UP000190683"/>
    </source>
</evidence>
<dbReference type="Pfam" id="PF00589">
    <property type="entry name" value="Phage_integrase"/>
    <property type="match status" value="1"/>
</dbReference>
<name>A0A1T0CUX0_9GAMM</name>
<dbReference type="InterPro" id="IPR050808">
    <property type="entry name" value="Phage_Integrase"/>
</dbReference>
<comment type="caution">
    <text evidence="6">The sequence shown here is derived from an EMBL/GenBank/DDBJ whole genome shotgun (WGS) entry which is preliminary data.</text>
</comment>
<proteinExistence type="inferred from homology"/>
<reference evidence="6 7" key="1">
    <citation type="submission" date="2017-02" db="EMBL/GenBank/DDBJ databases">
        <title>Draft genome sequence of Moraxella porci CCUG 54912T type strain.</title>
        <authorList>
            <person name="Salva-Serra F."/>
            <person name="Engstrom-Jakobsson H."/>
            <person name="Thorell K."/>
            <person name="Jaen-Luchoro D."/>
            <person name="Gonzales-Siles L."/>
            <person name="Karlsson R."/>
            <person name="Yazdan S."/>
            <person name="Boulund F."/>
            <person name="Johnning A."/>
            <person name="Engstrand L."/>
            <person name="Kristiansson E."/>
            <person name="Moore E."/>
        </authorList>
    </citation>
    <scope>NUCLEOTIDE SEQUENCE [LARGE SCALE GENOMIC DNA]</scope>
    <source>
        <strain evidence="6 7">CCUG 54912</strain>
    </source>
</reference>
<keyword evidence="2" id="KW-0229">DNA integration</keyword>
<dbReference type="PANTHER" id="PTHR30629">
    <property type="entry name" value="PROPHAGE INTEGRASE"/>
    <property type="match status" value="1"/>
</dbReference>
<dbReference type="CDD" id="cd00801">
    <property type="entry name" value="INT_P4_C"/>
    <property type="match status" value="1"/>
</dbReference>
<dbReference type="Gene3D" id="1.10.150.130">
    <property type="match status" value="1"/>
</dbReference>
<dbReference type="InterPro" id="IPR002104">
    <property type="entry name" value="Integrase_catalytic"/>
</dbReference>
<dbReference type="PROSITE" id="PS51898">
    <property type="entry name" value="TYR_RECOMBINASE"/>
    <property type="match status" value="1"/>
</dbReference>
<evidence type="ECO:0000256" key="3">
    <source>
        <dbReference type="ARBA" id="ARBA00023125"/>
    </source>
</evidence>
<dbReference type="PANTHER" id="PTHR30629:SF2">
    <property type="entry name" value="PROPHAGE INTEGRASE INTS-RELATED"/>
    <property type="match status" value="1"/>
</dbReference>
<evidence type="ECO:0000256" key="2">
    <source>
        <dbReference type="ARBA" id="ARBA00022908"/>
    </source>
</evidence>
<dbReference type="GO" id="GO:0006310">
    <property type="term" value="P:DNA recombination"/>
    <property type="evidence" value="ECO:0007669"/>
    <property type="project" value="UniProtKB-KW"/>
</dbReference>
<dbReference type="EMBL" id="MUYV01000002">
    <property type="protein sequence ID" value="OOS26133.1"/>
    <property type="molecule type" value="Genomic_DNA"/>
</dbReference>
<dbReference type="Pfam" id="PF22022">
    <property type="entry name" value="Phage_int_M"/>
    <property type="match status" value="1"/>
</dbReference>
<feature type="domain" description="Tyr recombinase" evidence="5">
    <location>
        <begin position="219"/>
        <end position="404"/>
    </location>
</feature>
<dbReference type="InterPro" id="IPR038488">
    <property type="entry name" value="Integrase_DNA-bd_sf"/>
</dbReference>
<dbReference type="GO" id="GO:0015074">
    <property type="term" value="P:DNA integration"/>
    <property type="evidence" value="ECO:0007669"/>
    <property type="project" value="UniProtKB-KW"/>
</dbReference>
<dbReference type="RefSeq" id="WP_078317282.1">
    <property type="nucleotide sequence ID" value="NZ_MUYV01000002.1"/>
</dbReference>
<dbReference type="AlphaFoldDB" id="A0A1T0CUX0"/>
<dbReference type="Pfam" id="PF13356">
    <property type="entry name" value="Arm-DNA-bind_3"/>
    <property type="match status" value="1"/>
</dbReference>
<sequence>MTTRKPITTDRSISSHKAEEKEYHVSVKGFSNLYLLVRPNETKSWIFRYMSPTTSKRDKISFGIYPSVSLSRACELWHEYSEVLSKNIDPKVHREQKKADTKQNFSIDNTFSYHADQYFNTLKDNLKDNTLNRKQNCIILMNGYIGKMPLKEISAPKLLEVLLDIQQNSLQKNGKPTDKAKRCAGIANDIFIYAKTRGFCENNPAEGIKTQLDKPRYGHRPAITKPEDFAKLLRDIDELANKVDTNTINVLRLTALLFVRHGDLRHMKWQDVDFNESKWRFQPIKGKGKENMVKEMIVPLPTQAIDILRQQQSINGHQEYVFYSTVATKQPVVSENTVTKHLKKMGYKDIHCVHGFRASAKTMLQEQLKYPAVLVEMGLGHITKDQNGTAYGRFEFLEDRTEMMQTWADYLDALRCGEDVSRFKNRMHDGILKDPNQLLEILLQQIGKDKILSMIK</sequence>
<dbReference type="InterPro" id="IPR013762">
    <property type="entry name" value="Integrase-like_cat_sf"/>
</dbReference>
<dbReference type="InterPro" id="IPR011010">
    <property type="entry name" value="DNA_brk_join_enz"/>
</dbReference>
<dbReference type="Gene3D" id="1.10.443.10">
    <property type="entry name" value="Intergrase catalytic core"/>
    <property type="match status" value="1"/>
</dbReference>
<dbReference type="GO" id="GO:0003677">
    <property type="term" value="F:DNA binding"/>
    <property type="evidence" value="ECO:0007669"/>
    <property type="project" value="UniProtKB-KW"/>
</dbReference>
<dbReference type="STRING" id="573983.B0681_03055"/>
<evidence type="ECO:0000313" key="6">
    <source>
        <dbReference type="EMBL" id="OOS26133.1"/>
    </source>
</evidence>
<evidence type="ECO:0000256" key="1">
    <source>
        <dbReference type="ARBA" id="ARBA00008857"/>
    </source>
</evidence>
<keyword evidence="7" id="KW-1185">Reference proteome</keyword>
<dbReference type="InterPro" id="IPR010998">
    <property type="entry name" value="Integrase_recombinase_N"/>
</dbReference>
<dbReference type="Gene3D" id="3.30.160.390">
    <property type="entry name" value="Integrase, DNA-binding domain"/>
    <property type="match status" value="1"/>
</dbReference>
<keyword evidence="4" id="KW-0233">DNA recombination</keyword>
<comment type="similarity">
    <text evidence="1">Belongs to the 'phage' integrase family.</text>
</comment>
<keyword evidence="3" id="KW-0238">DNA-binding</keyword>
<dbReference type="InterPro" id="IPR025166">
    <property type="entry name" value="Integrase_DNA_bind_dom"/>
</dbReference>
<evidence type="ECO:0000259" key="5">
    <source>
        <dbReference type="PROSITE" id="PS51898"/>
    </source>
</evidence>
<protein>
    <submittedName>
        <fullName evidence="6">Integrase</fullName>
    </submittedName>
</protein>
<dbReference type="SUPFAM" id="SSF56349">
    <property type="entry name" value="DNA breaking-rejoining enzymes"/>
    <property type="match status" value="1"/>
</dbReference>
<evidence type="ECO:0000256" key="4">
    <source>
        <dbReference type="ARBA" id="ARBA00023172"/>
    </source>
</evidence>
<dbReference type="Proteomes" id="UP000190683">
    <property type="component" value="Unassembled WGS sequence"/>
</dbReference>
<gene>
    <name evidence="6" type="ORF">B0681_03055</name>
</gene>
<organism evidence="6 7">
    <name type="scientific">Moraxella porci DSM 25326</name>
    <dbReference type="NCBI Taxonomy" id="573983"/>
    <lineage>
        <taxon>Bacteria</taxon>
        <taxon>Pseudomonadati</taxon>
        <taxon>Pseudomonadota</taxon>
        <taxon>Gammaproteobacteria</taxon>
        <taxon>Moraxellales</taxon>
        <taxon>Moraxellaceae</taxon>
        <taxon>Moraxella</taxon>
    </lineage>
</organism>